<dbReference type="Pfam" id="PF03000">
    <property type="entry name" value="NPH3"/>
    <property type="match status" value="1"/>
</dbReference>
<keyword evidence="2" id="KW-0833">Ubl conjugation pathway</keyword>
<feature type="domain" description="NPH3" evidence="6">
    <location>
        <begin position="231"/>
        <end position="524"/>
    </location>
</feature>
<feature type="region of interest" description="Disordered" evidence="4">
    <location>
        <begin position="16"/>
        <end position="42"/>
    </location>
</feature>
<dbReference type="InterPro" id="IPR011333">
    <property type="entry name" value="SKP1/BTB/POZ_sf"/>
</dbReference>
<dbReference type="Pfam" id="PF00651">
    <property type="entry name" value="BTB"/>
    <property type="match status" value="1"/>
</dbReference>
<protein>
    <submittedName>
        <fullName evidence="8">BTB/POZ domain-containing protein DOT3 isoform X1</fullName>
    </submittedName>
</protein>
<dbReference type="InterPro" id="IPR027356">
    <property type="entry name" value="NPH3_dom"/>
</dbReference>
<organism evidence="7 8">
    <name type="scientific">Rhodamnia argentea</name>
    <dbReference type="NCBI Taxonomy" id="178133"/>
    <lineage>
        <taxon>Eukaryota</taxon>
        <taxon>Viridiplantae</taxon>
        <taxon>Streptophyta</taxon>
        <taxon>Embryophyta</taxon>
        <taxon>Tracheophyta</taxon>
        <taxon>Spermatophyta</taxon>
        <taxon>Magnoliopsida</taxon>
        <taxon>eudicotyledons</taxon>
        <taxon>Gunneridae</taxon>
        <taxon>Pentapetalae</taxon>
        <taxon>rosids</taxon>
        <taxon>malvids</taxon>
        <taxon>Myrtales</taxon>
        <taxon>Myrtaceae</taxon>
        <taxon>Myrtoideae</taxon>
        <taxon>Myrteae</taxon>
        <taxon>Australasian group</taxon>
        <taxon>Rhodamnia</taxon>
    </lineage>
</organism>
<feature type="region of interest" description="Disordered" evidence="4">
    <location>
        <begin position="607"/>
        <end position="637"/>
    </location>
</feature>
<sequence length="637" mass="72728">MLCAPLGRVNLDRASQPAGMKKTFPATPQSPASDSDGVDQVHQQSPMLPSKLITIADCFHDDKLPWIADSQIPADLFIQVDDVTFNVHKYPFISKCGYIRRLDIQPSISNSGYNCKLENFPGRSETFHIILRFCYGLPIDISPKNLAQLRCASEYLEMTEEMEDGNLISKTEAFLTFVVLSSWRDTIIVLKTCETLSPWAENIQIVRRCCDSIAWKASKDRQSTEAVNEEGRWYDELATLRIDHFMRTMTAVRAKGTKAETIGKYIVHYAERHVPGMDTESEGLRGYGYGKNELQFSVISRRDKGDFRNSKEQRTIIESMISIIPPQQEAVSCKFLLKMLKMAILYSATPALVSELEKRIGMMLEEATVHDLLIPSYKNADQSVPVNYPECTMHDIDVVQRIVEYFLMHEEQRQQPHKSGKFNVSKLIDNYLAEIARDPNLSITKFQVLAESLPESARTCDDGLYRAIDIYLKSHPSLSEYDRRRLCKIMNCAKLSLDACNHAAQNDRLPMRTVVQVLFSEQVKIRAVMHGKEQEQSGNNSEQEGNQSSTEIEIKNLRAELQNVKAKMAELQKDYTELQQEYEKLLNNKQRNGSTWSSGWRKIKNSFHAKQEGDEIGDGDNRPSMRRASFRRMLSMS</sequence>
<dbReference type="PANTHER" id="PTHR32370">
    <property type="entry name" value="OS12G0117600 PROTEIN"/>
    <property type="match status" value="1"/>
</dbReference>
<dbReference type="UniPathway" id="UPA00143"/>
<accession>A0A8B8PK16</accession>
<evidence type="ECO:0000256" key="3">
    <source>
        <dbReference type="PROSITE-ProRule" id="PRU00982"/>
    </source>
</evidence>
<dbReference type="Gene3D" id="3.30.710.10">
    <property type="entry name" value="Potassium Channel Kv1.1, Chain A"/>
    <property type="match status" value="1"/>
</dbReference>
<gene>
    <name evidence="8" type="primary">LOC115744108</name>
</gene>
<dbReference type="GO" id="GO:0016567">
    <property type="term" value="P:protein ubiquitination"/>
    <property type="evidence" value="ECO:0007669"/>
    <property type="project" value="UniProtKB-UniPathway"/>
</dbReference>
<evidence type="ECO:0000256" key="1">
    <source>
        <dbReference type="ARBA" id="ARBA00004906"/>
    </source>
</evidence>
<keyword evidence="7" id="KW-1185">Reference proteome</keyword>
<dbReference type="RefSeq" id="XP_030535064.1">
    <property type="nucleotide sequence ID" value="XM_030679204.2"/>
</dbReference>
<dbReference type="OrthoDB" id="624345at2759"/>
<dbReference type="GeneID" id="115744108"/>
<feature type="domain" description="BTB" evidence="5">
    <location>
        <begin position="74"/>
        <end position="143"/>
    </location>
</feature>
<comment type="pathway">
    <text evidence="1">Protein modification; protein ubiquitination.</text>
</comment>
<dbReference type="PROSITE" id="PS50097">
    <property type="entry name" value="BTB"/>
    <property type="match status" value="1"/>
</dbReference>
<evidence type="ECO:0000256" key="2">
    <source>
        <dbReference type="ARBA" id="ARBA00022786"/>
    </source>
</evidence>
<dbReference type="PROSITE" id="PS51649">
    <property type="entry name" value="NPH3"/>
    <property type="match status" value="1"/>
</dbReference>
<evidence type="ECO:0000313" key="7">
    <source>
        <dbReference type="Proteomes" id="UP000827889"/>
    </source>
</evidence>
<name>A0A8B8PK16_9MYRT</name>
<evidence type="ECO:0000313" key="8">
    <source>
        <dbReference type="RefSeq" id="XP_030535064.1"/>
    </source>
</evidence>
<feature type="compositionally biased region" description="Basic and acidic residues" evidence="4">
    <location>
        <begin position="609"/>
        <end position="623"/>
    </location>
</feature>
<dbReference type="AlphaFoldDB" id="A0A8B8PK16"/>
<proteinExistence type="inferred from homology"/>
<reference evidence="8" key="1">
    <citation type="submission" date="2025-08" db="UniProtKB">
        <authorList>
            <consortium name="RefSeq"/>
        </authorList>
    </citation>
    <scope>IDENTIFICATION</scope>
    <source>
        <tissue evidence="8">Leaf</tissue>
    </source>
</reference>
<dbReference type="InterPro" id="IPR000210">
    <property type="entry name" value="BTB/POZ_dom"/>
</dbReference>
<dbReference type="InterPro" id="IPR043454">
    <property type="entry name" value="NPH3/RPT2-like"/>
</dbReference>
<evidence type="ECO:0000256" key="4">
    <source>
        <dbReference type="SAM" id="MobiDB-lite"/>
    </source>
</evidence>
<dbReference type="KEGG" id="rarg:115744108"/>
<dbReference type="SUPFAM" id="SSF54695">
    <property type="entry name" value="POZ domain"/>
    <property type="match status" value="1"/>
</dbReference>
<dbReference type="Proteomes" id="UP000827889">
    <property type="component" value="Chromosome 11"/>
</dbReference>
<evidence type="ECO:0000259" key="5">
    <source>
        <dbReference type="PROSITE" id="PS50097"/>
    </source>
</evidence>
<feature type="compositionally biased region" description="Low complexity" evidence="4">
    <location>
        <begin position="536"/>
        <end position="549"/>
    </location>
</feature>
<feature type="region of interest" description="Disordered" evidence="4">
    <location>
        <begin position="529"/>
        <end position="549"/>
    </location>
</feature>
<comment type="similarity">
    <text evidence="3">Belongs to the NPH3 family.</text>
</comment>
<evidence type="ECO:0000259" key="6">
    <source>
        <dbReference type="PROSITE" id="PS51649"/>
    </source>
</evidence>